<reference evidence="3" key="1">
    <citation type="submission" date="2017-01" db="EMBL/GenBank/DDBJ databases">
        <authorList>
            <person name="Wang Y."/>
            <person name="White M."/>
            <person name="Kvist S."/>
            <person name="Moncalvo J.-M."/>
        </authorList>
    </citation>
    <scope>NUCLEOTIDE SEQUENCE [LARGE SCALE GENOMIC DNA]</scope>
    <source>
        <strain evidence="3">COL-18-3</strain>
    </source>
</reference>
<evidence type="ECO:0000313" key="2">
    <source>
        <dbReference type="EMBL" id="OMH81065.1"/>
    </source>
</evidence>
<feature type="transmembrane region" description="Helical" evidence="1">
    <location>
        <begin position="43"/>
        <end position="61"/>
    </location>
</feature>
<name>A0A1R1PJ87_ZANCU</name>
<keyword evidence="1" id="KW-0472">Membrane</keyword>
<gene>
    <name evidence="2" type="ORF">AX774_g5479</name>
</gene>
<protein>
    <submittedName>
        <fullName evidence="2">Uncharacterized protein</fullName>
    </submittedName>
</protein>
<sequence length="90" mass="10354">MVTEFYNLFRVFILGEIQVYQGSRENKETIVVLEEKGKFCMKLGIGLMMLGYALSVTLSMYKHFRTQGEAKQSSFFAANLILQSLFISLR</sequence>
<dbReference type="AlphaFoldDB" id="A0A1R1PJ87"/>
<organism evidence="2 3">
    <name type="scientific">Zancudomyces culisetae</name>
    <name type="common">Gut fungus</name>
    <name type="synonym">Smittium culisetae</name>
    <dbReference type="NCBI Taxonomy" id="1213189"/>
    <lineage>
        <taxon>Eukaryota</taxon>
        <taxon>Fungi</taxon>
        <taxon>Fungi incertae sedis</taxon>
        <taxon>Zoopagomycota</taxon>
        <taxon>Kickxellomycotina</taxon>
        <taxon>Harpellomycetes</taxon>
        <taxon>Harpellales</taxon>
        <taxon>Legeriomycetaceae</taxon>
        <taxon>Zancudomyces</taxon>
    </lineage>
</organism>
<accession>A0A1R1PJ87</accession>
<keyword evidence="1" id="KW-0812">Transmembrane</keyword>
<evidence type="ECO:0000313" key="3">
    <source>
        <dbReference type="Proteomes" id="UP000188320"/>
    </source>
</evidence>
<proteinExistence type="predicted"/>
<dbReference type="EMBL" id="LSSK01000993">
    <property type="protein sequence ID" value="OMH81065.1"/>
    <property type="molecule type" value="Genomic_DNA"/>
</dbReference>
<comment type="caution">
    <text evidence="2">The sequence shown here is derived from an EMBL/GenBank/DDBJ whole genome shotgun (WGS) entry which is preliminary data.</text>
</comment>
<evidence type="ECO:0000256" key="1">
    <source>
        <dbReference type="SAM" id="Phobius"/>
    </source>
</evidence>
<keyword evidence="1" id="KW-1133">Transmembrane helix</keyword>
<dbReference type="Proteomes" id="UP000188320">
    <property type="component" value="Unassembled WGS sequence"/>
</dbReference>
<keyword evidence="3" id="KW-1185">Reference proteome</keyword>